<evidence type="ECO:0000259" key="1">
    <source>
        <dbReference type="Pfam" id="PF21473"/>
    </source>
</evidence>
<dbReference type="InterPro" id="IPR012340">
    <property type="entry name" value="NA-bd_OB-fold"/>
</dbReference>
<protein>
    <recommendedName>
        <fullName evidence="1">Single-stranded DNA binding protein Ssb-like OB fold domain-containing protein</fullName>
    </recommendedName>
</protein>
<accession>A0A6S7G847</accession>
<name>A0A6S7G847_PARCT</name>
<comment type="caution">
    <text evidence="2">The sequence shown here is derived from an EMBL/GenBank/DDBJ whole genome shotgun (WGS) entry which is preliminary data.</text>
</comment>
<dbReference type="SUPFAM" id="SSF50249">
    <property type="entry name" value="Nucleic acid-binding proteins"/>
    <property type="match status" value="1"/>
</dbReference>
<reference evidence="2" key="1">
    <citation type="submission" date="2020-04" db="EMBL/GenBank/DDBJ databases">
        <authorList>
            <person name="Alioto T."/>
            <person name="Alioto T."/>
            <person name="Gomez Garrido J."/>
        </authorList>
    </citation>
    <scope>NUCLEOTIDE SEQUENCE</scope>
    <source>
        <strain evidence="2">A484AB</strain>
    </source>
</reference>
<keyword evidence="3" id="KW-1185">Reference proteome</keyword>
<proteinExistence type="predicted"/>
<feature type="domain" description="Single-stranded DNA binding protein Ssb-like OB fold" evidence="1">
    <location>
        <begin position="146"/>
        <end position="213"/>
    </location>
</feature>
<dbReference type="Proteomes" id="UP001152795">
    <property type="component" value="Unassembled WGS sequence"/>
</dbReference>
<dbReference type="PROSITE" id="PS51257">
    <property type="entry name" value="PROKAR_LIPOPROTEIN"/>
    <property type="match status" value="1"/>
</dbReference>
<dbReference type="Gene3D" id="2.40.50.140">
    <property type="entry name" value="Nucleic acid-binding proteins"/>
    <property type="match status" value="1"/>
</dbReference>
<organism evidence="2 3">
    <name type="scientific">Paramuricea clavata</name>
    <name type="common">Red gorgonian</name>
    <name type="synonym">Violescent sea-whip</name>
    <dbReference type="NCBI Taxonomy" id="317549"/>
    <lineage>
        <taxon>Eukaryota</taxon>
        <taxon>Metazoa</taxon>
        <taxon>Cnidaria</taxon>
        <taxon>Anthozoa</taxon>
        <taxon>Octocorallia</taxon>
        <taxon>Malacalcyonacea</taxon>
        <taxon>Plexauridae</taxon>
        <taxon>Paramuricea</taxon>
    </lineage>
</organism>
<dbReference type="EMBL" id="CACRXK020000423">
    <property type="protein sequence ID" value="CAB3981731.1"/>
    <property type="molecule type" value="Genomic_DNA"/>
</dbReference>
<dbReference type="Pfam" id="PF21473">
    <property type="entry name" value="OB_Ssb-like"/>
    <property type="match status" value="1"/>
</dbReference>
<dbReference type="InterPro" id="IPR048970">
    <property type="entry name" value="OB_Ssb-like"/>
</dbReference>
<sequence length="377" mass="42393">MARLSNSFVFSLISACVDKINNVFSIADDREGYVYLLSKVTASKNSKVTLFDCHMQTDENTKACAVCYLPEKHINIQQGYKNKSLVKISGVKESVTKRFNAALDEYTITKKAKIMPSSPKFEYNEALSSNLCTVKAALSKDLYEVVDLKVKVIKKQETKQSIVKNEKTSCKSDCLVADQTDSIKLVLWENHIDGIHAGKSYHIRNLKVWSFDDEKYLNTNESTEYSEIEKVEGITFDAPQIKENLLTGKCVAIQLNRTLCCLICNKGINLPIAAEEMVICSSCNNNMLVEMLKANLVAQVTIRSNDQEPLKFTCFNDGLQSLLNVCGSKMQVDDMPLQDLKRIVLRSGYCKIIADKATQVIYVNNVLTLCYVIYNTQ</sequence>
<evidence type="ECO:0000313" key="2">
    <source>
        <dbReference type="EMBL" id="CAB3981731.1"/>
    </source>
</evidence>
<dbReference type="OrthoDB" id="5970753at2759"/>
<evidence type="ECO:0000313" key="3">
    <source>
        <dbReference type="Proteomes" id="UP001152795"/>
    </source>
</evidence>
<gene>
    <name evidence="2" type="ORF">PACLA_8A072439</name>
</gene>
<dbReference type="AlphaFoldDB" id="A0A6S7G847"/>